<feature type="binding site" evidence="12">
    <location>
        <position position="75"/>
    </location>
    <ligand>
        <name>Na(+)</name>
        <dbReference type="ChEBI" id="CHEBI:29101"/>
        <note>structural</note>
    </ligand>
</feature>
<dbReference type="OrthoDB" id="9806299at2"/>
<accession>A0A0N9U7X6</accession>
<feature type="transmembrane region" description="Helical" evidence="12">
    <location>
        <begin position="33"/>
        <end position="55"/>
    </location>
</feature>
<dbReference type="PANTHER" id="PTHR28259:SF1">
    <property type="entry name" value="FLUORIDE EXPORT PROTEIN 1-RELATED"/>
    <property type="match status" value="1"/>
</dbReference>
<comment type="subcellular location">
    <subcellularLocation>
        <location evidence="1 12">Cell membrane</location>
        <topology evidence="1 12">Multi-pass membrane protein</topology>
    </subcellularLocation>
</comment>
<evidence type="ECO:0000256" key="7">
    <source>
        <dbReference type="ARBA" id="ARBA00023065"/>
    </source>
</evidence>
<keyword evidence="12" id="KW-0479">Metal-binding</keyword>
<feature type="transmembrane region" description="Helical" evidence="12">
    <location>
        <begin position="67"/>
        <end position="89"/>
    </location>
</feature>
<name>A0A0N9U7X6_SPHMC</name>
<keyword evidence="8 12" id="KW-0472">Membrane</keyword>
<evidence type="ECO:0000256" key="12">
    <source>
        <dbReference type="HAMAP-Rule" id="MF_00454"/>
    </source>
</evidence>
<keyword evidence="2 12" id="KW-1003">Cell membrane</keyword>
<dbReference type="NCBIfam" id="NF010791">
    <property type="entry name" value="PRK14195.1"/>
    <property type="match status" value="1"/>
</dbReference>
<dbReference type="EMBL" id="CP012700">
    <property type="protein sequence ID" value="ALH79324.1"/>
    <property type="molecule type" value="Genomic_DNA"/>
</dbReference>
<protein>
    <recommendedName>
        <fullName evidence="12">Fluoride-specific ion channel FluC</fullName>
    </recommendedName>
</protein>
<evidence type="ECO:0000313" key="13">
    <source>
        <dbReference type="EMBL" id="ALH79324.1"/>
    </source>
</evidence>
<dbReference type="NCBIfam" id="TIGR00494">
    <property type="entry name" value="crcB"/>
    <property type="match status" value="1"/>
</dbReference>
<dbReference type="Pfam" id="PF02537">
    <property type="entry name" value="CRCB"/>
    <property type="match status" value="1"/>
</dbReference>
<evidence type="ECO:0000256" key="9">
    <source>
        <dbReference type="ARBA" id="ARBA00023303"/>
    </source>
</evidence>
<dbReference type="PATRIC" id="fig|33050.5.peg.571"/>
<evidence type="ECO:0000313" key="14">
    <source>
        <dbReference type="Proteomes" id="UP000058074"/>
    </source>
</evidence>
<dbReference type="GO" id="GO:0046872">
    <property type="term" value="F:metal ion binding"/>
    <property type="evidence" value="ECO:0007669"/>
    <property type="project" value="UniProtKB-KW"/>
</dbReference>
<feature type="transmembrane region" description="Helical" evidence="12">
    <location>
        <begin position="101"/>
        <end position="121"/>
    </location>
</feature>
<keyword evidence="12" id="KW-0813">Transport</keyword>
<keyword evidence="4 12" id="KW-0812">Transmembrane</keyword>
<evidence type="ECO:0000256" key="11">
    <source>
        <dbReference type="ARBA" id="ARBA00035585"/>
    </source>
</evidence>
<reference evidence="13 14" key="1">
    <citation type="journal article" date="2015" name="Genome Announc.">
        <title>Complete Genome Sequence of Polypropylene Glycol- and Polyethylene Glycol-Degrading Sphingopyxis macrogoltabida Strain EY-1.</title>
        <authorList>
            <person name="Ohtsubo Y."/>
            <person name="Nagata Y."/>
            <person name="Numata M."/>
            <person name="Tsuchikane K."/>
            <person name="Hosoyama A."/>
            <person name="Yamazoe A."/>
            <person name="Tsuda M."/>
            <person name="Fujita N."/>
            <person name="Kawai F."/>
        </authorList>
    </citation>
    <scope>NUCLEOTIDE SEQUENCE [LARGE SCALE GENOMIC DNA]</scope>
    <source>
        <strain evidence="13 14">EY-1</strain>
    </source>
</reference>
<organism evidence="13 14">
    <name type="scientific">Sphingopyxis macrogoltabida</name>
    <name type="common">Sphingomonas macrogoltabidus</name>
    <dbReference type="NCBI Taxonomy" id="33050"/>
    <lineage>
        <taxon>Bacteria</taxon>
        <taxon>Pseudomonadati</taxon>
        <taxon>Pseudomonadota</taxon>
        <taxon>Alphaproteobacteria</taxon>
        <taxon>Sphingomonadales</taxon>
        <taxon>Sphingomonadaceae</taxon>
        <taxon>Sphingopyxis</taxon>
    </lineage>
</organism>
<dbReference type="InterPro" id="IPR003691">
    <property type="entry name" value="FluC"/>
</dbReference>
<keyword evidence="5 12" id="KW-1133">Transmembrane helix</keyword>
<dbReference type="Proteomes" id="UP000058074">
    <property type="component" value="Chromosome"/>
</dbReference>
<comment type="catalytic activity">
    <reaction evidence="11">
        <text>fluoride(in) = fluoride(out)</text>
        <dbReference type="Rhea" id="RHEA:76159"/>
        <dbReference type="ChEBI" id="CHEBI:17051"/>
    </reaction>
    <physiologicalReaction direction="left-to-right" evidence="11">
        <dbReference type="Rhea" id="RHEA:76160"/>
    </physiologicalReaction>
</comment>
<gene>
    <name evidence="12" type="primary">fluC</name>
    <name evidence="12" type="synonym">crcB</name>
    <name evidence="13" type="ORF">AN936_02735</name>
</gene>
<evidence type="ECO:0000256" key="6">
    <source>
        <dbReference type="ARBA" id="ARBA00023053"/>
    </source>
</evidence>
<comment type="activity regulation">
    <text evidence="12">Na(+) is not transported, but it plays an essential structural role and its presence is essential for fluoride channel function.</text>
</comment>
<comment type="function">
    <text evidence="12">Fluoride-specific ion channel. Important for reducing fluoride concentration in the cell, thus reducing its toxicity.</text>
</comment>
<evidence type="ECO:0000256" key="5">
    <source>
        <dbReference type="ARBA" id="ARBA00022989"/>
    </source>
</evidence>
<feature type="binding site" evidence="12">
    <location>
        <position position="78"/>
    </location>
    <ligand>
        <name>Na(+)</name>
        <dbReference type="ChEBI" id="CHEBI:29101"/>
        <note>structural</note>
    </ligand>
</feature>
<dbReference type="RefSeq" id="WP_054586795.1">
    <property type="nucleotide sequence ID" value="NZ_CP012700.1"/>
</dbReference>
<dbReference type="GO" id="GO:0005886">
    <property type="term" value="C:plasma membrane"/>
    <property type="evidence" value="ECO:0007669"/>
    <property type="project" value="UniProtKB-SubCell"/>
</dbReference>
<sequence length="126" mass="13116">MNGLFPVMIGGAIGAGCRHLVGQVMLARLGPGFPWWTLSINIAGSLLMGLLIGWLARSSDGGETARLFVGVGILGGFTTFSSFSLEFWLLFERGQTGQAAAYVLASVIGAVLACGIGLFIVRQVPA</sequence>
<keyword evidence="6 12" id="KW-0915">Sodium</keyword>
<comment type="similarity">
    <text evidence="10 12">Belongs to the fluoride channel Fluc/FEX (TC 1.A.43) family.</text>
</comment>
<evidence type="ECO:0000256" key="10">
    <source>
        <dbReference type="ARBA" id="ARBA00035120"/>
    </source>
</evidence>
<keyword evidence="9 12" id="KW-0407">Ion channel</keyword>
<evidence type="ECO:0000256" key="4">
    <source>
        <dbReference type="ARBA" id="ARBA00022692"/>
    </source>
</evidence>
<dbReference type="GO" id="GO:0140114">
    <property type="term" value="P:cellular detoxification of fluoride"/>
    <property type="evidence" value="ECO:0007669"/>
    <property type="project" value="UniProtKB-UniRule"/>
</dbReference>
<keyword evidence="7 12" id="KW-0406">Ion transport</keyword>
<dbReference type="AlphaFoldDB" id="A0A0N9U7X6"/>
<dbReference type="HAMAP" id="MF_00454">
    <property type="entry name" value="FluC"/>
    <property type="match status" value="1"/>
</dbReference>
<evidence type="ECO:0000256" key="2">
    <source>
        <dbReference type="ARBA" id="ARBA00022475"/>
    </source>
</evidence>
<evidence type="ECO:0000256" key="1">
    <source>
        <dbReference type="ARBA" id="ARBA00004651"/>
    </source>
</evidence>
<keyword evidence="3" id="KW-0997">Cell inner membrane</keyword>
<evidence type="ECO:0000256" key="8">
    <source>
        <dbReference type="ARBA" id="ARBA00023136"/>
    </source>
</evidence>
<dbReference type="PANTHER" id="PTHR28259">
    <property type="entry name" value="FLUORIDE EXPORT PROTEIN 1-RELATED"/>
    <property type="match status" value="1"/>
</dbReference>
<evidence type="ECO:0000256" key="3">
    <source>
        <dbReference type="ARBA" id="ARBA00022519"/>
    </source>
</evidence>
<dbReference type="KEGG" id="smag:AN936_02735"/>
<proteinExistence type="inferred from homology"/>
<dbReference type="GO" id="GO:0062054">
    <property type="term" value="F:fluoride channel activity"/>
    <property type="evidence" value="ECO:0007669"/>
    <property type="project" value="UniProtKB-UniRule"/>
</dbReference>